<dbReference type="EMBL" id="JAVDQY010000009">
    <property type="protein sequence ID" value="MDR6529259.1"/>
    <property type="molecule type" value="Genomic_DNA"/>
</dbReference>
<gene>
    <name evidence="2" type="ORF">J2787_004703</name>
</gene>
<reference evidence="2" key="1">
    <citation type="submission" date="2023-07" db="EMBL/GenBank/DDBJ databases">
        <title>Sorghum-associated microbial communities from plants grown in Nebraska, USA.</title>
        <authorList>
            <person name="Schachtman D."/>
        </authorList>
    </citation>
    <scope>NUCLEOTIDE SEQUENCE</scope>
    <source>
        <strain evidence="2">DS2360</strain>
    </source>
</reference>
<feature type="region of interest" description="Disordered" evidence="1">
    <location>
        <begin position="1"/>
        <end position="36"/>
    </location>
</feature>
<evidence type="ECO:0000256" key="1">
    <source>
        <dbReference type="SAM" id="MobiDB-lite"/>
    </source>
</evidence>
<dbReference type="AlphaFoldDB" id="A0AAE3YF76"/>
<proteinExistence type="predicted"/>
<dbReference type="Proteomes" id="UP001184861">
    <property type="component" value="Unassembled WGS sequence"/>
</dbReference>
<name>A0AAE3YF76_9FLAO</name>
<sequence length="55" mass="6333">MNKSRHSSYFRQKNKTDEPSEGLMSKNQGIHPEENKIHVSPDVVLLQNCRRASLP</sequence>
<evidence type="ECO:0000313" key="3">
    <source>
        <dbReference type="Proteomes" id="UP001184861"/>
    </source>
</evidence>
<organism evidence="2 3">
    <name type="scientific">Chryseobacterium rhizosphaerae</name>
    <dbReference type="NCBI Taxonomy" id="395937"/>
    <lineage>
        <taxon>Bacteria</taxon>
        <taxon>Pseudomonadati</taxon>
        <taxon>Bacteroidota</taxon>
        <taxon>Flavobacteriia</taxon>
        <taxon>Flavobacteriales</taxon>
        <taxon>Weeksellaceae</taxon>
        <taxon>Chryseobacterium group</taxon>
        <taxon>Chryseobacterium</taxon>
    </lineage>
</organism>
<accession>A0AAE3YF76</accession>
<comment type="caution">
    <text evidence="2">The sequence shown here is derived from an EMBL/GenBank/DDBJ whole genome shotgun (WGS) entry which is preliminary data.</text>
</comment>
<protein>
    <submittedName>
        <fullName evidence="2">Uncharacterized protein</fullName>
    </submittedName>
</protein>
<evidence type="ECO:0000313" key="2">
    <source>
        <dbReference type="EMBL" id="MDR6529259.1"/>
    </source>
</evidence>